<evidence type="ECO:0000313" key="6">
    <source>
        <dbReference type="Proteomes" id="UP000829116"/>
    </source>
</evidence>
<dbReference type="GO" id="GO:0005524">
    <property type="term" value="F:ATP binding"/>
    <property type="evidence" value="ECO:0007669"/>
    <property type="project" value="UniProtKB-KW"/>
</dbReference>
<dbReference type="SMART" id="SM00382">
    <property type="entry name" value="AAA"/>
    <property type="match status" value="1"/>
</dbReference>
<dbReference type="PROSITE" id="PS50893">
    <property type="entry name" value="ABC_TRANSPORTER_2"/>
    <property type="match status" value="1"/>
</dbReference>
<dbReference type="SUPFAM" id="SSF52540">
    <property type="entry name" value="P-loop containing nucleoside triphosphate hydrolases"/>
    <property type="match status" value="1"/>
</dbReference>
<feature type="domain" description="ABC transporter" evidence="4">
    <location>
        <begin position="16"/>
        <end position="252"/>
    </location>
</feature>
<dbReference type="InterPro" id="IPR027417">
    <property type="entry name" value="P-loop_NTPase"/>
</dbReference>
<reference evidence="5" key="1">
    <citation type="submission" date="2022-03" db="EMBL/GenBank/DDBJ databases">
        <title>ESBL-producing Moellerella wisconsensis and Escherichia marmotae isolated from wild game meat.</title>
        <authorList>
            <person name="Biggel M."/>
        </authorList>
    </citation>
    <scope>NUCLEOTIDE SEQUENCE</scope>
    <source>
        <strain evidence="5">W51</strain>
    </source>
</reference>
<evidence type="ECO:0000256" key="3">
    <source>
        <dbReference type="ARBA" id="ARBA00022840"/>
    </source>
</evidence>
<proteinExistence type="predicted"/>
<evidence type="ECO:0000313" key="5">
    <source>
        <dbReference type="EMBL" id="UNH31990.1"/>
    </source>
</evidence>
<evidence type="ECO:0000259" key="4">
    <source>
        <dbReference type="PROSITE" id="PS50893"/>
    </source>
</evidence>
<accession>A0A9Q8Q3X9</accession>
<dbReference type="EMBL" id="CP093245">
    <property type="protein sequence ID" value="UNH31990.1"/>
    <property type="molecule type" value="Genomic_DNA"/>
</dbReference>
<dbReference type="GO" id="GO:0016887">
    <property type="term" value="F:ATP hydrolysis activity"/>
    <property type="evidence" value="ECO:0007669"/>
    <property type="project" value="InterPro"/>
</dbReference>
<dbReference type="RefSeq" id="WP_241501762.1">
    <property type="nucleotide sequence ID" value="NZ_CAWQWN010000001.1"/>
</dbReference>
<name>A0A9Q8Q3X9_9GAMM</name>
<dbReference type="InterPro" id="IPR003439">
    <property type="entry name" value="ABC_transporter-like_ATP-bd"/>
</dbReference>
<gene>
    <name evidence="5" type="ORF">MNY72_06825</name>
</gene>
<organism evidence="5 6">
    <name type="scientific">Moellerella wisconsensis</name>
    <dbReference type="NCBI Taxonomy" id="158849"/>
    <lineage>
        <taxon>Bacteria</taxon>
        <taxon>Pseudomonadati</taxon>
        <taxon>Pseudomonadota</taxon>
        <taxon>Gammaproteobacteria</taxon>
        <taxon>Enterobacterales</taxon>
        <taxon>Morganellaceae</taxon>
        <taxon>Moellerella</taxon>
    </lineage>
</organism>
<dbReference type="Gene3D" id="3.40.50.300">
    <property type="entry name" value="P-loop containing nucleotide triphosphate hydrolases"/>
    <property type="match status" value="1"/>
</dbReference>
<protein>
    <submittedName>
        <fullName evidence="5">ATP-binding cassette domain-containing protein</fullName>
    </submittedName>
</protein>
<dbReference type="Pfam" id="PF00005">
    <property type="entry name" value="ABC_tran"/>
    <property type="match status" value="1"/>
</dbReference>
<keyword evidence="1" id="KW-0813">Transport</keyword>
<dbReference type="Proteomes" id="UP000829116">
    <property type="component" value="Chromosome"/>
</dbReference>
<dbReference type="PANTHER" id="PTHR42734">
    <property type="entry name" value="METAL TRANSPORT SYSTEM ATP-BINDING PROTEIN TM_0124-RELATED"/>
    <property type="match status" value="1"/>
</dbReference>
<dbReference type="AlphaFoldDB" id="A0A9Q8Q3X9"/>
<evidence type="ECO:0000256" key="1">
    <source>
        <dbReference type="ARBA" id="ARBA00022448"/>
    </source>
</evidence>
<dbReference type="InterPro" id="IPR050153">
    <property type="entry name" value="Metal_Ion_Import_ABC"/>
</dbReference>
<dbReference type="PROSITE" id="PS00211">
    <property type="entry name" value="ABC_TRANSPORTER_1"/>
    <property type="match status" value="1"/>
</dbReference>
<keyword evidence="2" id="KW-0547">Nucleotide-binding</keyword>
<dbReference type="InterPro" id="IPR017871">
    <property type="entry name" value="ABC_transporter-like_CS"/>
</dbReference>
<keyword evidence="3 5" id="KW-0067">ATP-binding</keyword>
<dbReference type="InterPro" id="IPR003593">
    <property type="entry name" value="AAA+_ATPase"/>
</dbReference>
<dbReference type="PANTHER" id="PTHR42734:SF18">
    <property type="entry name" value="VITAMIN B12 IMPORT ATP-BINDING PROTEIN BTUD"/>
    <property type="match status" value="1"/>
</dbReference>
<evidence type="ECO:0000256" key="2">
    <source>
        <dbReference type="ARBA" id="ARBA00022741"/>
    </source>
</evidence>
<sequence>MQPIITTTIKTTRKSTKQPSIIIEIINLFIDQRLKNISQQVYAGEQIHLIGANGSGKSSLISALSGYLLYQGQIFIDGHELAKYSAPELATIRSYLLQQSTSIPALKVFQFLSLCYSTIALDSKILELLCDDFQIHPLLSKSVEQLSGGEWQRVKIIAAFLQVWKTGSLAGHFILFDEPKNNLDIVHQANLDKWIKYFCHREGTVIMSGHDLNHSYEHASRIWLMRQGELLASGQPEYVMTEKNLSDVFGAPIKLSEKSTKQFWQVINFDG</sequence>
<dbReference type="GeneID" id="79716982"/>